<dbReference type="Proteomes" id="UP001237595">
    <property type="component" value="Unassembled WGS sequence"/>
</dbReference>
<name>A0ABT6PU76_9PSEU</name>
<dbReference type="EMBL" id="JASAOF010000019">
    <property type="protein sequence ID" value="MDI2031562.1"/>
    <property type="molecule type" value="Genomic_DNA"/>
</dbReference>
<keyword evidence="1" id="KW-0732">Signal</keyword>
<protein>
    <recommendedName>
        <fullName evidence="4">Excalibur calcium-binding domain-containing protein</fullName>
    </recommendedName>
</protein>
<proteinExistence type="predicted"/>
<feature type="chain" id="PRO_5046430345" description="Excalibur calcium-binding domain-containing protein" evidence="1">
    <location>
        <begin position="25"/>
        <end position="168"/>
    </location>
</feature>
<organism evidence="2 3">
    <name type="scientific">Saccharopolyspora ipomoeae</name>
    <dbReference type="NCBI Taxonomy" id="3042027"/>
    <lineage>
        <taxon>Bacteria</taxon>
        <taxon>Bacillati</taxon>
        <taxon>Actinomycetota</taxon>
        <taxon>Actinomycetes</taxon>
        <taxon>Pseudonocardiales</taxon>
        <taxon>Pseudonocardiaceae</taxon>
        <taxon>Saccharopolyspora</taxon>
    </lineage>
</organism>
<accession>A0ABT6PU76</accession>
<evidence type="ECO:0000256" key="1">
    <source>
        <dbReference type="SAM" id="SignalP"/>
    </source>
</evidence>
<evidence type="ECO:0000313" key="2">
    <source>
        <dbReference type="EMBL" id="MDI2031562.1"/>
    </source>
</evidence>
<feature type="signal peptide" evidence="1">
    <location>
        <begin position="1"/>
        <end position="24"/>
    </location>
</feature>
<sequence>MLNSVQLRRIHLVCCEIFVLAAMSACTINIVPPGTPPAPPPATTAPSPPATEVPPVVIQPREPVQNTHDCRRLQNAGMSFTQVVQYWYGLGSPTDMDDDSDGIPCETVYGEKNAPATTPATTTHDCATLQAQGMTFTEVTAYWNSLGSPTDMDDDADGIPCETVYGER</sequence>
<evidence type="ECO:0008006" key="4">
    <source>
        <dbReference type="Google" id="ProtNLM"/>
    </source>
</evidence>
<keyword evidence="3" id="KW-1185">Reference proteome</keyword>
<evidence type="ECO:0000313" key="3">
    <source>
        <dbReference type="Proteomes" id="UP001237595"/>
    </source>
</evidence>
<reference evidence="2 3" key="1">
    <citation type="submission" date="2023-04" db="EMBL/GenBank/DDBJ databases">
        <title>Draft genome sequence of Saccharopolyspora sp. TS4A08 isolated from sweet potato rhizospheric soil.</title>
        <authorList>
            <person name="Suksaard P."/>
            <person name="Duangmal K."/>
        </authorList>
    </citation>
    <scope>NUCLEOTIDE SEQUENCE [LARGE SCALE GENOMIC DNA]</scope>
    <source>
        <strain evidence="2 3">TS4A08</strain>
    </source>
</reference>
<comment type="caution">
    <text evidence="2">The sequence shown here is derived from an EMBL/GenBank/DDBJ whole genome shotgun (WGS) entry which is preliminary data.</text>
</comment>
<gene>
    <name evidence="2" type="ORF">QFW96_23240</name>
</gene>